<gene>
    <name evidence="1" type="ORF">SMRZ_LOCUS9047</name>
</gene>
<keyword evidence="2" id="KW-1185">Reference proteome</keyword>
<dbReference type="AlphaFoldDB" id="A0A3P8CI84"/>
<proteinExistence type="predicted"/>
<name>A0A3P8CI84_9TREM</name>
<accession>A0A3P8CI84</accession>
<protein>
    <submittedName>
        <fullName evidence="1">Uncharacterized protein</fullName>
    </submittedName>
</protein>
<sequence>MERFLLPDFAGLVDFLFTRSFNSLELDLPSLGDGDFVDNVPLTEEESFRFDGSGRQALSGKQHRKRRHLF</sequence>
<reference evidence="1 2" key="1">
    <citation type="submission" date="2018-11" db="EMBL/GenBank/DDBJ databases">
        <authorList>
            <consortium name="Pathogen Informatics"/>
        </authorList>
    </citation>
    <scope>NUCLEOTIDE SEQUENCE [LARGE SCALE GENOMIC DNA]</scope>
    <source>
        <strain evidence="1 2">Zambia</strain>
    </source>
</reference>
<organism evidence="1 2">
    <name type="scientific">Schistosoma margrebowiei</name>
    <dbReference type="NCBI Taxonomy" id="48269"/>
    <lineage>
        <taxon>Eukaryota</taxon>
        <taxon>Metazoa</taxon>
        <taxon>Spiralia</taxon>
        <taxon>Lophotrochozoa</taxon>
        <taxon>Platyhelminthes</taxon>
        <taxon>Trematoda</taxon>
        <taxon>Digenea</taxon>
        <taxon>Strigeidida</taxon>
        <taxon>Schistosomatoidea</taxon>
        <taxon>Schistosomatidae</taxon>
        <taxon>Schistosoma</taxon>
    </lineage>
</organism>
<evidence type="ECO:0000313" key="1">
    <source>
        <dbReference type="EMBL" id="VDO84525.1"/>
    </source>
</evidence>
<dbReference type="EMBL" id="UZAI01004133">
    <property type="protein sequence ID" value="VDO84525.1"/>
    <property type="molecule type" value="Genomic_DNA"/>
</dbReference>
<dbReference type="Proteomes" id="UP000277204">
    <property type="component" value="Unassembled WGS sequence"/>
</dbReference>
<evidence type="ECO:0000313" key="2">
    <source>
        <dbReference type="Proteomes" id="UP000277204"/>
    </source>
</evidence>